<dbReference type="GO" id="GO:0005634">
    <property type="term" value="C:nucleus"/>
    <property type="evidence" value="ECO:0007669"/>
    <property type="project" value="UniProtKB-SubCell"/>
</dbReference>
<comment type="caution">
    <text evidence="4">The sequence shown here is derived from an EMBL/GenBank/DDBJ whole genome shotgun (WGS) entry which is preliminary data.</text>
</comment>
<gene>
    <name evidence="4" type="ORF">BDP55DRAFT_767331</name>
</gene>
<protein>
    <recommendedName>
        <fullName evidence="3">YDG domain-containing protein</fullName>
    </recommendedName>
</protein>
<dbReference type="PROSITE" id="PS51015">
    <property type="entry name" value="YDG"/>
    <property type="match status" value="1"/>
</dbReference>
<feature type="domain" description="YDG" evidence="3">
    <location>
        <begin position="1"/>
        <end position="130"/>
    </location>
</feature>
<evidence type="ECO:0000313" key="4">
    <source>
        <dbReference type="EMBL" id="KAK1687439.1"/>
    </source>
</evidence>
<dbReference type="EMBL" id="JAHMHR010000015">
    <property type="protein sequence ID" value="KAK1687439.1"/>
    <property type="molecule type" value="Genomic_DNA"/>
</dbReference>
<reference evidence="4" key="1">
    <citation type="submission" date="2021-06" db="EMBL/GenBank/DDBJ databases">
        <title>Comparative genomics, transcriptomics and evolutionary studies reveal genomic signatures of adaptation to plant cell wall in hemibiotrophic fungi.</title>
        <authorList>
            <consortium name="DOE Joint Genome Institute"/>
            <person name="Baroncelli R."/>
            <person name="Diaz J.F."/>
            <person name="Benocci T."/>
            <person name="Peng M."/>
            <person name="Battaglia E."/>
            <person name="Haridas S."/>
            <person name="Andreopoulos W."/>
            <person name="Labutti K."/>
            <person name="Pangilinan J."/>
            <person name="Floch G.L."/>
            <person name="Makela M.R."/>
            <person name="Henrissat B."/>
            <person name="Grigoriev I.V."/>
            <person name="Crouch J.A."/>
            <person name="De Vries R.P."/>
            <person name="Sukno S.A."/>
            <person name="Thon M.R."/>
        </authorList>
    </citation>
    <scope>NUCLEOTIDE SEQUENCE</scope>
    <source>
        <strain evidence="4">CBS 193.32</strain>
    </source>
</reference>
<dbReference type="RefSeq" id="XP_060431134.1">
    <property type="nucleotide sequence ID" value="XM_060580984.1"/>
</dbReference>
<evidence type="ECO:0000313" key="5">
    <source>
        <dbReference type="Proteomes" id="UP001224890"/>
    </source>
</evidence>
<evidence type="ECO:0000256" key="1">
    <source>
        <dbReference type="ARBA" id="ARBA00023242"/>
    </source>
</evidence>
<comment type="subcellular location">
    <subcellularLocation>
        <location evidence="2">Nucleus</location>
    </subcellularLocation>
</comment>
<keyword evidence="5" id="KW-1185">Reference proteome</keyword>
<keyword evidence="1 2" id="KW-0539">Nucleus</keyword>
<sequence>MYLGGHGESNAGISYIKDKNGNIGPAASITIAEKYGAMDVDQGETITYCGINSMDTTRDTPADGAQLVRGNKALFKHIEKKFRSNTLNGSSRSPTGVDGMNHGLALVCPVWATQLGSVGALKPSENPPAGCSNSCNTDSSRAGHHHALPLRRPVLACSTIRVTKMGASNLFEEEWVVQLPAEIFGQRYAIKRHLVNPPRGDAGRRYRFFRRAVADKTLTRAGKDVANMKDIMVNCALTTDDDTMSCIRPNHWKHASIAHLTQQAYRGPLTARGHFESTTSEPSLAAMEDATNPPSVPQGYCLGVFGVLQTATYPIILLGSLLQGNSSALPPTTSAGGRRFAALDAAFDRLAASLLE</sequence>
<dbReference type="SUPFAM" id="SSF88697">
    <property type="entry name" value="PUA domain-like"/>
    <property type="match status" value="1"/>
</dbReference>
<dbReference type="AlphaFoldDB" id="A0AAJ0ASS0"/>
<name>A0AAJ0ASS0_9PEZI</name>
<evidence type="ECO:0000259" key="3">
    <source>
        <dbReference type="PROSITE" id="PS51015"/>
    </source>
</evidence>
<dbReference type="Pfam" id="PF02182">
    <property type="entry name" value="SAD_SRA"/>
    <property type="match status" value="1"/>
</dbReference>
<dbReference type="InterPro" id="IPR015947">
    <property type="entry name" value="PUA-like_sf"/>
</dbReference>
<dbReference type="Proteomes" id="UP001224890">
    <property type="component" value="Unassembled WGS sequence"/>
</dbReference>
<dbReference type="InterPro" id="IPR036987">
    <property type="entry name" value="SRA-YDG_sf"/>
</dbReference>
<dbReference type="GeneID" id="85465510"/>
<proteinExistence type="predicted"/>
<organism evidence="4 5">
    <name type="scientific">Colletotrichum godetiae</name>
    <dbReference type="NCBI Taxonomy" id="1209918"/>
    <lineage>
        <taxon>Eukaryota</taxon>
        <taxon>Fungi</taxon>
        <taxon>Dikarya</taxon>
        <taxon>Ascomycota</taxon>
        <taxon>Pezizomycotina</taxon>
        <taxon>Sordariomycetes</taxon>
        <taxon>Hypocreomycetidae</taxon>
        <taxon>Glomerellales</taxon>
        <taxon>Glomerellaceae</taxon>
        <taxon>Colletotrichum</taxon>
        <taxon>Colletotrichum acutatum species complex</taxon>
    </lineage>
</organism>
<dbReference type="InterPro" id="IPR003105">
    <property type="entry name" value="SRA_YDG"/>
</dbReference>
<dbReference type="Gene3D" id="2.30.280.10">
    <property type="entry name" value="SRA-YDG"/>
    <property type="match status" value="1"/>
</dbReference>
<evidence type="ECO:0000256" key="2">
    <source>
        <dbReference type="PROSITE-ProRule" id="PRU00358"/>
    </source>
</evidence>
<accession>A0AAJ0ASS0</accession>